<dbReference type="InterPro" id="IPR050638">
    <property type="entry name" value="AA-Vitamin_Transporters"/>
</dbReference>
<evidence type="ECO:0000313" key="9">
    <source>
        <dbReference type="Proteomes" id="UP001204772"/>
    </source>
</evidence>
<evidence type="ECO:0000256" key="3">
    <source>
        <dbReference type="ARBA" id="ARBA00022692"/>
    </source>
</evidence>
<evidence type="ECO:0000256" key="2">
    <source>
        <dbReference type="ARBA" id="ARBA00022475"/>
    </source>
</evidence>
<evidence type="ECO:0000256" key="6">
    <source>
        <dbReference type="SAM" id="Phobius"/>
    </source>
</evidence>
<dbReference type="InterPro" id="IPR000620">
    <property type="entry name" value="EamA_dom"/>
</dbReference>
<name>A0ABT1FUK1_9BACT</name>
<evidence type="ECO:0000259" key="7">
    <source>
        <dbReference type="Pfam" id="PF00892"/>
    </source>
</evidence>
<feature type="transmembrane region" description="Helical" evidence="6">
    <location>
        <begin position="152"/>
        <end position="171"/>
    </location>
</feature>
<feature type="domain" description="EamA" evidence="7">
    <location>
        <begin position="11"/>
        <end position="139"/>
    </location>
</feature>
<keyword evidence="4 6" id="KW-1133">Transmembrane helix</keyword>
<evidence type="ECO:0000256" key="1">
    <source>
        <dbReference type="ARBA" id="ARBA00004651"/>
    </source>
</evidence>
<feature type="transmembrane region" description="Helical" evidence="6">
    <location>
        <begin position="35"/>
        <end position="54"/>
    </location>
</feature>
<dbReference type="RefSeq" id="WP_253529507.1">
    <property type="nucleotide sequence ID" value="NZ_JAMZEL010000007.1"/>
</dbReference>
<feature type="transmembrane region" description="Helical" evidence="6">
    <location>
        <begin position="122"/>
        <end position="140"/>
    </location>
</feature>
<feature type="transmembrane region" description="Helical" evidence="6">
    <location>
        <begin position="219"/>
        <end position="239"/>
    </location>
</feature>
<dbReference type="Pfam" id="PF00892">
    <property type="entry name" value="EamA"/>
    <property type="match status" value="2"/>
</dbReference>
<keyword evidence="3 6" id="KW-0812">Transmembrane</keyword>
<dbReference type="PANTHER" id="PTHR32322">
    <property type="entry name" value="INNER MEMBRANE TRANSPORTER"/>
    <property type="match status" value="1"/>
</dbReference>
<feature type="transmembrane region" description="Helical" evidence="6">
    <location>
        <begin position="251"/>
        <end position="270"/>
    </location>
</feature>
<gene>
    <name evidence="8" type="ORF">NCI00_17105</name>
</gene>
<dbReference type="Proteomes" id="UP001204772">
    <property type="component" value="Unassembled WGS sequence"/>
</dbReference>
<accession>A0ABT1FUK1</accession>
<sequence length="308" mass="34537">MKKSVVSWSILFACNFMWAFHFTSIKLTQDQVGPYFTVWAPMLLATILLAPFVIRDFKKGGKKLKDILVFVQLAALGAFPSQVLMTWGTQYSLASNAAILVLTLPVITAVFAFLILKEKMNVARWVSFAIAIIGVALCSTDDIKRADLSSRYALGNILIFLAILGNAYYNVGCKKIAEKYTEIEMVFYTYLVMCILLTPLVLYYEPEMFSKIPEFTTNTWIGMISLTVFHNFLSMVLFFRALKYLDATQVALSNYLITFMGLPIAALWLGEKLNTQAIIGGILVLVSTLILSIVDSRVQQKKLVNNNP</sequence>
<proteinExistence type="predicted"/>
<feature type="transmembrane region" description="Helical" evidence="6">
    <location>
        <begin position="93"/>
        <end position="115"/>
    </location>
</feature>
<evidence type="ECO:0000256" key="5">
    <source>
        <dbReference type="ARBA" id="ARBA00023136"/>
    </source>
</evidence>
<organism evidence="8 9">
    <name type="scientific">Runella salmonicolor</name>
    <dbReference type="NCBI Taxonomy" id="2950278"/>
    <lineage>
        <taxon>Bacteria</taxon>
        <taxon>Pseudomonadati</taxon>
        <taxon>Bacteroidota</taxon>
        <taxon>Cytophagia</taxon>
        <taxon>Cytophagales</taxon>
        <taxon>Spirosomataceae</taxon>
        <taxon>Runella</taxon>
    </lineage>
</organism>
<comment type="caution">
    <text evidence="8">The sequence shown here is derived from an EMBL/GenBank/DDBJ whole genome shotgun (WGS) entry which is preliminary data.</text>
</comment>
<protein>
    <submittedName>
        <fullName evidence="8">DMT family transporter</fullName>
    </submittedName>
</protein>
<comment type="subcellular location">
    <subcellularLocation>
        <location evidence="1">Cell membrane</location>
        <topology evidence="1">Multi-pass membrane protein</topology>
    </subcellularLocation>
</comment>
<feature type="domain" description="EamA" evidence="7">
    <location>
        <begin position="154"/>
        <end position="292"/>
    </location>
</feature>
<dbReference type="PANTHER" id="PTHR32322:SF18">
    <property type="entry name" value="S-ADENOSYLMETHIONINE_S-ADENOSYLHOMOCYSTEINE TRANSPORTER"/>
    <property type="match status" value="1"/>
</dbReference>
<feature type="transmembrane region" description="Helical" evidence="6">
    <location>
        <begin position="183"/>
        <end position="204"/>
    </location>
</feature>
<dbReference type="InterPro" id="IPR037185">
    <property type="entry name" value="EmrE-like"/>
</dbReference>
<feature type="transmembrane region" description="Helical" evidence="6">
    <location>
        <begin position="276"/>
        <end position="294"/>
    </location>
</feature>
<dbReference type="EMBL" id="JAMZEL010000007">
    <property type="protein sequence ID" value="MCP1384167.1"/>
    <property type="molecule type" value="Genomic_DNA"/>
</dbReference>
<evidence type="ECO:0000313" key="8">
    <source>
        <dbReference type="EMBL" id="MCP1384167.1"/>
    </source>
</evidence>
<keyword evidence="9" id="KW-1185">Reference proteome</keyword>
<dbReference type="SUPFAM" id="SSF103481">
    <property type="entry name" value="Multidrug resistance efflux transporter EmrE"/>
    <property type="match status" value="2"/>
</dbReference>
<keyword evidence="5 6" id="KW-0472">Membrane</keyword>
<evidence type="ECO:0000256" key="4">
    <source>
        <dbReference type="ARBA" id="ARBA00022989"/>
    </source>
</evidence>
<reference evidence="8 9" key="1">
    <citation type="submission" date="2022-06" db="EMBL/GenBank/DDBJ databases">
        <title>Runella sp. S5 genome sequencing.</title>
        <authorList>
            <person name="Park S."/>
        </authorList>
    </citation>
    <scope>NUCLEOTIDE SEQUENCE [LARGE SCALE GENOMIC DNA]</scope>
    <source>
        <strain evidence="8 9">S5</strain>
    </source>
</reference>
<feature type="transmembrane region" description="Helical" evidence="6">
    <location>
        <begin position="66"/>
        <end position="87"/>
    </location>
</feature>
<keyword evidence="2" id="KW-1003">Cell membrane</keyword>